<accession>A0A6G7IZL6</accession>
<evidence type="ECO:0000313" key="2">
    <source>
        <dbReference type="Proteomes" id="UP000502928"/>
    </source>
</evidence>
<evidence type="ECO:0000313" key="1">
    <source>
        <dbReference type="EMBL" id="QII43829.1"/>
    </source>
</evidence>
<keyword evidence="2" id="KW-1185">Reference proteome</keyword>
<dbReference type="KEGG" id="mut:GVT53_03775"/>
<protein>
    <submittedName>
        <fullName evidence="1">Uncharacterized protein</fullName>
    </submittedName>
</protein>
<gene>
    <name evidence="1" type="ORF">GVT53_03775</name>
</gene>
<dbReference type="RefSeq" id="WP_166247490.1">
    <property type="nucleotide sequence ID" value="NZ_CP049616.1"/>
</dbReference>
<dbReference type="Proteomes" id="UP000502928">
    <property type="component" value="Chromosome"/>
</dbReference>
<reference evidence="1 2" key="1">
    <citation type="submission" date="2020-02" db="EMBL/GenBank/DDBJ databases">
        <title>Complete genome of Muricauda sp. 501str8.</title>
        <authorList>
            <person name="Dong B."/>
            <person name="Zhu S."/>
            <person name="Yang J."/>
            <person name="Chen J."/>
        </authorList>
    </citation>
    <scope>NUCLEOTIDE SEQUENCE [LARGE SCALE GENOMIC DNA]</scope>
    <source>
        <strain evidence="1 2">501str8</strain>
    </source>
</reference>
<proteinExistence type="predicted"/>
<name>A0A6G7IZL6_9FLAO</name>
<organism evidence="1 2">
    <name type="scientific">Flagellimonas oceani</name>
    <dbReference type="NCBI Taxonomy" id="2698672"/>
    <lineage>
        <taxon>Bacteria</taxon>
        <taxon>Pseudomonadati</taxon>
        <taxon>Bacteroidota</taxon>
        <taxon>Flavobacteriia</taxon>
        <taxon>Flavobacteriales</taxon>
        <taxon>Flavobacteriaceae</taxon>
        <taxon>Flagellimonas</taxon>
    </lineage>
</organism>
<dbReference type="AlphaFoldDB" id="A0A6G7IZL6"/>
<sequence>MIDGIKLTTEGITPQQMKIRLKELSGVPLYEWEKKEVEIPSEDEDELFDLDEILREMGYDDEDEFDIEDSEEDIYKKLSSLELNEGKVNVDGIKFISVITSDNILSFIPSTMKDIMGIEDKGWGEMDTIKNIITHLKKKFKGLDFNPSFDYDGQGYGVEVDMNSFI</sequence>
<dbReference type="EMBL" id="CP049616">
    <property type="protein sequence ID" value="QII43829.1"/>
    <property type="molecule type" value="Genomic_DNA"/>
</dbReference>